<evidence type="ECO:0000256" key="3">
    <source>
        <dbReference type="ARBA" id="ARBA00022833"/>
    </source>
</evidence>
<dbReference type="SMART" id="SM00333">
    <property type="entry name" value="TUDOR"/>
    <property type="match status" value="2"/>
</dbReference>
<dbReference type="EnsemblMetazoa" id="GBRI012912-RA">
    <property type="protein sequence ID" value="GBRI012912-PA"/>
    <property type="gene ID" value="GBRI012912"/>
</dbReference>
<evidence type="ECO:0008006" key="10">
    <source>
        <dbReference type="Google" id="ProtNLM"/>
    </source>
</evidence>
<feature type="domain" description="Tudor" evidence="6">
    <location>
        <begin position="551"/>
        <end position="608"/>
    </location>
</feature>
<dbReference type="PANTHER" id="PTHR16442:SF1">
    <property type="entry name" value="RING FINGER PROTEIN 17"/>
    <property type="match status" value="1"/>
</dbReference>
<sequence length="675" mass="78620">MINKMPRKSKGNNVRSQQGGDIDSDFYSTQQTEEMNQVSDEEIVQFFFSNEAQYNRQNGEMQNKENRPQLCSLCLQLASHQCARCGDYYCSRKCQKSDWRDHRPICFPMPRLIRIGSNGEDDNTLPKIINRNDQLEKSGQRSEITKDIAISRTSSIKSEEDEKTLNGNVLQLTPVIPLTTSFPTNESCVVLLCFRSYNRCYVLSSNPSDCETRISCFKKIDQYGKTAAHLKEPKVNDYALTTRLRLFHRVQIVGYNQYERRYRVHFIDYGYLETRNSKDLFEINDEIISMPCYAKQVQLWNVKRLMGFENLSKRLTQYDNKEFKIVYIKDRGEIPLVKLFYWQTDKLLNEDIAKLLKNDNNKSKEINKSDENDAEKQKKCKQEETTNIAQIVSDDVNKKSDNLKNERNPKDDIKSVKTVENLSSNVTNTNGNAIETEEKAKDVLMTVIGESKNEDEHNKNAANNLPSKGAIQKKVMAPNFILKSIETHCMRPPFKMNKMSKDAKDFNVFVLDTGTIRFGYIGCIPHEHLITLKELQKYLTEEYKDDKQPYEPKIDEYCLAKYLDDAWYRAKVIDHYDDEYTVYYIDFTNELRVPSKEIRRYPKDLTIDCNTNLCLISDLVDDRVGELDEEQTAFLKKELHFKKILKVNCVKDIEGDLVTIKCDDVLMLLEENDLS</sequence>
<feature type="compositionally biased region" description="Basic residues" evidence="5">
    <location>
        <begin position="1"/>
        <end position="10"/>
    </location>
</feature>
<dbReference type="GO" id="GO:0008270">
    <property type="term" value="F:zinc ion binding"/>
    <property type="evidence" value="ECO:0007669"/>
    <property type="project" value="UniProtKB-KW"/>
</dbReference>
<accession>A0A1A9WB66</accession>
<evidence type="ECO:0000256" key="1">
    <source>
        <dbReference type="ARBA" id="ARBA00022723"/>
    </source>
</evidence>
<evidence type="ECO:0000256" key="5">
    <source>
        <dbReference type="SAM" id="MobiDB-lite"/>
    </source>
</evidence>
<dbReference type="Pfam" id="PF01753">
    <property type="entry name" value="zf-MYND"/>
    <property type="match status" value="1"/>
</dbReference>
<keyword evidence="1" id="KW-0479">Metal-binding</keyword>
<dbReference type="STRING" id="37001.A0A1A9WB66"/>
<feature type="domain" description="MYND-type" evidence="7">
    <location>
        <begin position="71"/>
        <end position="106"/>
    </location>
</feature>
<feature type="region of interest" description="Disordered" evidence="5">
    <location>
        <begin position="363"/>
        <end position="412"/>
    </location>
</feature>
<dbReference type="Proteomes" id="UP000091820">
    <property type="component" value="Unassembled WGS sequence"/>
</dbReference>
<dbReference type="Gene3D" id="6.10.140.2220">
    <property type="match status" value="1"/>
</dbReference>
<evidence type="ECO:0000256" key="2">
    <source>
        <dbReference type="ARBA" id="ARBA00022771"/>
    </source>
</evidence>
<dbReference type="SUPFAM" id="SSF63748">
    <property type="entry name" value="Tudor/PWWP/MBT"/>
    <property type="match status" value="2"/>
</dbReference>
<evidence type="ECO:0000259" key="7">
    <source>
        <dbReference type="PROSITE" id="PS50865"/>
    </source>
</evidence>
<feature type="region of interest" description="Disordered" evidence="5">
    <location>
        <begin position="1"/>
        <end position="34"/>
    </location>
</feature>
<dbReference type="InterPro" id="IPR035437">
    <property type="entry name" value="SNase_OB-fold_sf"/>
</dbReference>
<dbReference type="SUPFAM" id="SSF144232">
    <property type="entry name" value="HIT/MYND zinc finger-like"/>
    <property type="match status" value="1"/>
</dbReference>
<protein>
    <recommendedName>
        <fullName evidence="10">MYND-type domain-containing protein</fullName>
    </recommendedName>
</protein>
<dbReference type="Gene3D" id="2.40.50.90">
    <property type="match status" value="1"/>
</dbReference>
<dbReference type="AlphaFoldDB" id="A0A1A9WB66"/>
<dbReference type="Gene3D" id="2.30.30.140">
    <property type="match status" value="2"/>
</dbReference>
<dbReference type="InterPro" id="IPR002999">
    <property type="entry name" value="Tudor"/>
</dbReference>
<dbReference type="VEuPathDB" id="VectorBase:GBRI012912"/>
<feature type="compositionally biased region" description="Basic and acidic residues" evidence="5">
    <location>
        <begin position="395"/>
        <end position="412"/>
    </location>
</feature>
<keyword evidence="3" id="KW-0862">Zinc</keyword>
<evidence type="ECO:0000259" key="6">
    <source>
        <dbReference type="PROSITE" id="PS50304"/>
    </source>
</evidence>
<dbReference type="PANTHER" id="PTHR16442">
    <property type="entry name" value="RING FINGER PROTEIN 17"/>
    <property type="match status" value="1"/>
</dbReference>
<organism evidence="8 9">
    <name type="scientific">Glossina brevipalpis</name>
    <dbReference type="NCBI Taxonomy" id="37001"/>
    <lineage>
        <taxon>Eukaryota</taxon>
        <taxon>Metazoa</taxon>
        <taxon>Ecdysozoa</taxon>
        <taxon>Arthropoda</taxon>
        <taxon>Hexapoda</taxon>
        <taxon>Insecta</taxon>
        <taxon>Pterygota</taxon>
        <taxon>Neoptera</taxon>
        <taxon>Endopterygota</taxon>
        <taxon>Diptera</taxon>
        <taxon>Brachycera</taxon>
        <taxon>Muscomorpha</taxon>
        <taxon>Hippoboscoidea</taxon>
        <taxon>Glossinidae</taxon>
        <taxon>Glossina</taxon>
    </lineage>
</organism>
<dbReference type="Pfam" id="PF00567">
    <property type="entry name" value="TUDOR"/>
    <property type="match status" value="2"/>
</dbReference>
<keyword evidence="2 4" id="KW-0863">Zinc-finger</keyword>
<evidence type="ECO:0000313" key="9">
    <source>
        <dbReference type="Proteomes" id="UP000091820"/>
    </source>
</evidence>
<dbReference type="PROSITE" id="PS50304">
    <property type="entry name" value="TUDOR"/>
    <property type="match status" value="1"/>
</dbReference>
<keyword evidence="9" id="KW-1185">Reference proteome</keyword>
<reference evidence="9" key="1">
    <citation type="submission" date="2014-03" db="EMBL/GenBank/DDBJ databases">
        <authorList>
            <person name="Aksoy S."/>
            <person name="Warren W."/>
            <person name="Wilson R.K."/>
        </authorList>
    </citation>
    <scope>NUCLEOTIDE SEQUENCE [LARGE SCALE GENOMIC DNA]</scope>
    <source>
        <strain evidence="9">IAEA</strain>
    </source>
</reference>
<reference evidence="8" key="2">
    <citation type="submission" date="2020-05" db="UniProtKB">
        <authorList>
            <consortium name="EnsemblMetazoa"/>
        </authorList>
    </citation>
    <scope>IDENTIFICATION</scope>
    <source>
        <strain evidence="8">IAEA</strain>
    </source>
</reference>
<name>A0A1A9WB66_9MUSC</name>
<dbReference type="InterPro" id="IPR002893">
    <property type="entry name" value="Znf_MYND"/>
</dbReference>
<evidence type="ECO:0000256" key="4">
    <source>
        <dbReference type="PROSITE-ProRule" id="PRU00134"/>
    </source>
</evidence>
<evidence type="ECO:0000313" key="8">
    <source>
        <dbReference type="EnsemblMetazoa" id="GBRI012912-PA"/>
    </source>
</evidence>
<feature type="compositionally biased region" description="Basic and acidic residues" evidence="5">
    <location>
        <begin position="363"/>
        <end position="384"/>
    </location>
</feature>
<dbReference type="PROSITE" id="PS50865">
    <property type="entry name" value="ZF_MYND_2"/>
    <property type="match status" value="1"/>
</dbReference>
<dbReference type="GO" id="GO:0005737">
    <property type="term" value="C:cytoplasm"/>
    <property type="evidence" value="ECO:0007669"/>
    <property type="project" value="UniProtKB-ARBA"/>
</dbReference>
<proteinExistence type="predicted"/>